<name>A0A545UCY6_9GAMM</name>
<comment type="caution">
    <text evidence="1">The sequence shown here is derived from an EMBL/GenBank/DDBJ whole genome shotgun (WGS) entry which is preliminary data.</text>
</comment>
<dbReference type="InterPro" id="IPR008775">
    <property type="entry name" value="Phytyl_CoA_dOase-like"/>
</dbReference>
<dbReference type="Pfam" id="PF05721">
    <property type="entry name" value="PhyH"/>
    <property type="match status" value="1"/>
</dbReference>
<evidence type="ECO:0000313" key="1">
    <source>
        <dbReference type="EMBL" id="TQV87325.1"/>
    </source>
</evidence>
<dbReference type="PANTHER" id="PTHR31630">
    <property type="entry name" value="PHYTANOYL-COA DIOXYGENASE-RELATED-RELATED"/>
    <property type="match status" value="1"/>
</dbReference>
<keyword evidence="1" id="KW-0223">Dioxygenase</keyword>
<dbReference type="Proteomes" id="UP000315439">
    <property type="component" value="Unassembled WGS sequence"/>
</dbReference>
<protein>
    <submittedName>
        <fullName evidence="1">Phytanoyl-CoA dioxygenase family protein</fullName>
    </submittedName>
</protein>
<gene>
    <name evidence="1" type="ORF">FLL46_12815</name>
</gene>
<dbReference type="SUPFAM" id="SSF51197">
    <property type="entry name" value="Clavaminate synthase-like"/>
    <property type="match status" value="1"/>
</dbReference>
<dbReference type="AlphaFoldDB" id="A0A545UCY6"/>
<dbReference type="RefSeq" id="WP_142893952.1">
    <property type="nucleotide sequence ID" value="NZ_ML660164.1"/>
</dbReference>
<accession>A0A545UCY6</accession>
<dbReference type="GO" id="GO:0016706">
    <property type="term" value="F:2-oxoglutarate-dependent dioxygenase activity"/>
    <property type="evidence" value="ECO:0007669"/>
    <property type="project" value="UniProtKB-ARBA"/>
</dbReference>
<dbReference type="EMBL" id="VIKS01000008">
    <property type="protein sequence ID" value="TQV87325.1"/>
    <property type="molecule type" value="Genomic_DNA"/>
</dbReference>
<proteinExistence type="predicted"/>
<dbReference type="PANTHER" id="PTHR31630:SF6">
    <property type="entry name" value="PHYTANOYL-COA DIOXYGENASE-RELATED"/>
    <property type="match status" value="1"/>
</dbReference>
<evidence type="ECO:0000313" key="2">
    <source>
        <dbReference type="Proteomes" id="UP000315439"/>
    </source>
</evidence>
<keyword evidence="2" id="KW-1185">Reference proteome</keyword>
<keyword evidence="1" id="KW-0560">Oxidoreductase</keyword>
<organism evidence="1 2">
    <name type="scientific">Aliikangiella coralliicola</name>
    <dbReference type="NCBI Taxonomy" id="2592383"/>
    <lineage>
        <taxon>Bacteria</taxon>
        <taxon>Pseudomonadati</taxon>
        <taxon>Pseudomonadota</taxon>
        <taxon>Gammaproteobacteria</taxon>
        <taxon>Oceanospirillales</taxon>
        <taxon>Pleioneaceae</taxon>
        <taxon>Aliikangiella</taxon>
    </lineage>
</organism>
<sequence>MNESETPIVRDLSYWEQKKSALRENGYVVFESILSQALCQQSIDAICDFMEVKQFDSSTWYKENPLNGTGSVPMHHHPAFWQVRQDPDVYRAFCEMLEEKELWVTMDRASFKPPCRYDLEQYGDDQNPLHWDYDFRKVDGEVYQGLVYLTDTESEQGAFACVPSLYREIVEDRFENSQGFSQFQINGLFLHDVYDCQESEIVKVAAPAGSLIIFDSRLPHGNVATHHNKPRFVQFISMFKANSRYGVPDVLFQQQADRVECYLKSLPPSWLTGWNGQLAQEPFAPQPLTELGRRLVGLESW</sequence>
<dbReference type="Gene3D" id="2.60.120.620">
    <property type="entry name" value="q2cbj1_9rhob like domain"/>
    <property type="match status" value="1"/>
</dbReference>
<dbReference type="OrthoDB" id="1157001at2"/>
<reference evidence="1 2" key="1">
    <citation type="submission" date="2019-07" db="EMBL/GenBank/DDBJ databases">
        <title>Draft genome for Aliikangiella sp. M105.</title>
        <authorList>
            <person name="Wang G."/>
        </authorList>
    </citation>
    <scope>NUCLEOTIDE SEQUENCE [LARGE SCALE GENOMIC DNA]</scope>
    <source>
        <strain evidence="1 2">M105</strain>
    </source>
</reference>